<name>A0A1B6NSF0_9ZZZZ</name>
<comment type="caution">
    <text evidence="1">The sequence shown here is derived from an EMBL/GenBank/DDBJ whole genome shotgun (WGS) entry which is preliminary data.</text>
</comment>
<dbReference type="EMBL" id="AYSL01001171">
    <property type="protein sequence ID" value="KTF06405.1"/>
    <property type="molecule type" value="Genomic_DNA"/>
</dbReference>
<organism evidence="1">
    <name type="scientific">marine sediment metagenome</name>
    <dbReference type="NCBI Taxonomy" id="412755"/>
    <lineage>
        <taxon>unclassified sequences</taxon>
        <taxon>metagenomes</taxon>
        <taxon>ecological metagenomes</taxon>
    </lineage>
</organism>
<evidence type="ECO:0000313" key="1">
    <source>
        <dbReference type="EMBL" id="KTF06405.1"/>
    </source>
</evidence>
<reference evidence="1" key="1">
    <citation type="submission" date="2013-11" db="EMBL/GenBank/DDBJ databases">
        <title>Microbial diversity, functional groups and degradation webs in Northern and Southern Mediterranean and Red Sea marine crude oil polluted sites.</title>
        <authorList>
            <person name="Daffonchio D."/>
            <person name="Mapelli F."/>
            <person name="Ferrer M."/>
            <person name="Richter M."/>
            <person name="Cherif A."/>
            <person name="Malkawi H.I."/>
            <person name="Yakimov M.M."/>
            <person name="Abdel-Fattah Y.R."/>
            <person name="Blaghen M."/>
            <person name="Golyshin P.N."/>
            <person name="Kalogerakis N."/>
            <person name="Boon N."/>
            <person name="Magagnini M."/>
            <person name="Fava F."/>
        </authorList>
    </citation>
    <scope>NUCLEOTIDE SEQUENCE</scope>
</reference>
<accession>A0A1B6NSF0</accession>
<dbReference type="AlphaFoldDB" id="A0A1B6NSF0"/>
<proteinExistence type="predicted"/>
<protein>
    <submittedName>
        <fullName evidence="1">Uncharacterized protein</fullName>
    </submittedName>
</protein>
<gene>
    <name evidence="1" type="ORF">MGSAQ_002099</name>
</gene>
<sequence>MLSLLITTRLAVPRSSSCTFSRSRPISSETTVPPVRIAMS</sequence>